<reference evidence="6 7" key="1">
    <citation type="submission" date="2023-02" db="EMBL/GenBank/DDBJ databases">
        <title>Genome sequencing required for Actinomycetospora new species description.</title>
        <authorList>
            <person name="Saimee Y."/>
            <person name="Duangmal K."/>
        </authorList>
    </citation>
    <scope>NUCLEOTIDE SEQUENCE [LARGE SCALE GENOMIC DNA]</scope>
    <source>
        <strain evidence="6 7">DW7H6</strain>
    </source>
</reference>
<dbReference type="EMBL" id="JAQZAO010000021">
    <property type="protein sequence ID" value="MDD7969292.1"/>
    <property type="molecule type" value="Genomic_DNA"/>
</dbReference>
<dbReference type="InterPro" id="IPR050214">
    <property type="entry name" value="Cys_Synth/Cystath_Beta-Synth"/>
</dbReference>
<dbReference type="InterPro" id="IPR036052">
    <property type="entry name" value="TrpB-like_PALP_sf"/>
</dbReference>
<dbReference type="Proteomes" id="UP001300763">
    <property type="component" value="Unassembled WGS sequence"/>
</dbReference>
<evidence type="ECO:0000256" key="3">
    <source>
        <dbReference type="ARBA" id="ARBA00022679"/>
    </source>
</evidence>
<dbReference type="InterPro" id="IPR023927">
    <property type="entry name" value="SbnA"/>
</dbReference>
<evidence type="ECO:0000313" key="6">
    <source>
        <dbReference type="EMBL" id="MDD7969292.1"/>
    </source>
</evidence>
<dbReference type="RefSeq" id="WP_274203821.1">
    <property type="nucleotide sequence ID" value="NZ_JAQZAO010000021.1"/>
</dbReference>
<dbReference type="Pfam" id="PF00291">
    <property type="entry name" value="PALP"/>
    <property type="match status" value="1"/>
</dbReference>
<keyword evidence="4" id="KW-0663">Pyridoxal phosphate</keyword>
<proteinExistence type="predicted"/>
<comment type="cofactor">
    <cofactor evidence="1">
        <name>pyridoxal 5'-phosphate</name>
        <dbReference type="ChEBI" id="CHEBI:597326"/>
    </cofactor>
</comment>
<dbReference type="SUPFAM" id="SSF53686">
    <property type="entry name" value="Tryptophan synthase beta subunit-like PLP-dependent enzymes"/>
    <property type="match status" value="1"/>
</dbReference>
<keyword evidence="7" id="KW-1185">Reference proteome</keyword>
<dbReference type="CDD" id="cd01561">
    <property type="entry name" value="CBS_like"/>
    <property type="match status" value="1"/>
</dbReference>
<dbReference type="NCBIfam" id="TIGR03945">
    <property type="entry name" value="PLP_SbnA_fam"/>
    <property type="match status" value="1"/>
</dbReference>
<feature type="domain" description="Tryptophan synthase beta chain-like PALP" evidence="5">
    <location>
        <begin position="21"/>
        <end position="290"/>
    </location>
</feature>
<dbReference type="InterPro" id="IPR001926">
    <property type="entry name" value="TrpB-like_PALP"/>
</dbReference>
<evidence type="ECO:0000256" key="1">
    <source>
        <dbReference type="ARBA" id="ARBA00001933"/>
    </source>
</evidence>
<comment type="caution">
    <text evidence="6">The sequence shown here is derived from an EMBL/GenBank/DDBJ whole genome shotgun (WGS) entry which is preliminary data.</text>
</comment>
<accession>A0ABT5T2E3</accession>
<protein>
    <submittedName>
        <fullName evidence="6">2,3-diaminopropionate biosynthesis protein SbnA</fullName>
    </submittedName>
</protein>
<comment type="subunit">
    <text evidence="2">Homodimer.</text>
</comment>
<evidence type="ECO:0000256" key="4">
    <source>
        <dbReference type="ARBA" id="ARBA00022898"/>
    </source>
</evidence>
<dbReference type="Gene3D" id="3.40.50.1100">
    <property type="match status" value="2"/>
</dbReference>
<gene>
    <name evidence="6" type="primary">sbnA</name>
    <name evidence="6" type="ORF">PGB27_28445</name>
</gene>
<evidence type="ECO:0000313" key="7">
    <source>
        <dbReference type="Proteomes" id="UP001300763"/>
    </source>
</evidence>
<dbReference type="PANTHER" id="PTHR10314">
    <property type="entry name" value="CYSTATHIONINE BETA-SYNTHASE"/>
    <property type="match status" value="1"/>
</dbReference>
<evidence type="ECO:0000256" key="2">
    <source>
        <dbReference type="ARBA" id="ARBA00011738"/>
    </source>
</evidence>
<sequence>MTVITGPQQYNTDDLFVDLRTTVGHDLYLKVEGMNFAGSVKLKAAAAMVAAAEAEGRLRPWSIVVESSSGNLGVALAMVCANRGYRFICVTDDRCNVQTRRLIEAFGGEVHVVDVPHPETGLLGARREYVARICDGNADAISLNQYENPANPAAHYAQTGPAIAANFPNVDVVFVGAGTCGTLMGTARWFKQHRPHVTVVAIDVEGSVSFGGPAATRRIPGLGMGMTPPALDRSLVDDVVVVSESETLRMCQRLAMRGFLFGGSTGTVVAGAQAWLNQHGRPGMTAVTLAPDFGERYLDTVYTPAWREEHYGTRARLTGRHTLPAQLPTVPTTAA</sequence>
<evidence type="ECO:0000259" key="5">
    <source>
        <dbReference type="Pfam" id="PF00291"/>
    </source>
</evidence>
<keyword evidence="3" id="KW-0808">Transferase</keyword>
<name>A0ABT5T2E3_9PSEU</name>
<organism evidence="6 7">
    <name type="scientific">Actinomycetospora lemnae</name>
    <dbReference type="NCBI Taxonomy" id="3019891"/>
    <lineage>
        <taxon>Bacteria</taxon>
        <taxon>Bacillati</taxon>
        <taxon>Actinomycetota</taxon>
        <taxon>Actinomycetes</taxon>
        <taxon>Pseudonocardiales</taxon>
        <taxon>Pseudonocardiaceae</taxon>
        <taxon>Actinomycetospora</taxon>
    </lineage>
</organism>